<keyword evidence="4" id="KW-0808">Transferase</keyword>
<dbReference type="AlphaFoldDB" id="A0A1G6VUW6"/>
<feature type="region of interest" description="Disordered" evidence="1">
    <location>
        <begin position="396"/>
        <end position="423"/>
    </location>
</feature>
<feature type="transmembrane region" description="Helical" evidence="2">
    <location>
        <begin position="368"/>
        <end position="385"/>
    </location>
</feature>
<dbReference type="STRING" id="1814289.SAMN05216410_3543"/>
<feature type="transmembrane region" description="Helical" evidence="2">
    <location>
        <begin position="127"/>
        <end position="145"/>
    </location>
</feature>
<feature type="domain" description="Acyltransferase 3" evidence="3">
    <location>
        <begin position="43"/>
        <end position="379"/>
    </location>
</feature>
<feature type="transmembrane region" description="Helical" evidence="2">
    <location>
        <begin position="290"/>
        <end position="308"/>
    </location>
</feature>
<evidence type="ECO:0000256" key="2">
    <source>
        <dbReference type="SAM" id="Phobius"/>
    </source>
</evidence>
<feature type="transmembrane region" description="Helical" evidence="2">
    <location>
        <begin position="83"/>
        <end position="106"/>
    </location>
</feature>
<accession>A0A1G6VUW6</accession>
<gene>
    <name evidence="4" type="ORF">SAMN05216410_3543</name>
</gene>
<keyword evidence="4" id="KW-0012">Acyltransferase</keyword>
<dbReference type="Proteomes" id="UP000199039">
    <property type="component" value="Unassembled WGS sequence"/>
</dbReference>
<keyword evidence="2" id="KW-0472">Membrane</keyword>
<dbReference type="EMBL" id="FMYH01000008">
    <property type="protein sequence ID" value="SDD57314.1"/>
    <property type="molecule type" value="Genomic_DNA"/>
</dbReference>
<feature type="transmembrane region" description="Helical" evidence="2">
    <location>
        <begin position="248"/>
        <end position="270"/>
    </location>
</feature>
<feature type="transmembrane region" description="Helical" evidence="2">
    <location>
        <begin position="216"/>
        <end position="236"/>
    </location>
</feature>
<feature type="transmembrane region" description="Helical" evidence="2">
    <location>
        <begin position="47"/>
        <end position="63"/>
    </location>
</feature>
<organism evidence="4 5">
    <name type="scientific">Sanguibacter gelidistatuariae</name>
    <dbReference type="NCBI Taxonomy" id="1814289"/>
    <lineage>
        <taxon>Bacteria</taxon>
        <taxon>Bacillati</taxon>
        <taxon>Actinomycetota</taxon>
        <taxon>Actinomycetes</taxon>
        <taxon>Micrococcales</taxon>
        <taxon>Sanguibacteraceae</taxon>
        <taxon>Sanguibacter</taxon>
    </lineage>
</organism>
<dbReference type="InterPro" id="IPR002656">
    <property type="entry name" value="Acyl_transf_3_dom"/>
</dbReference>
<dbReference type="GO" id="GO:0016747">
    <property type="term" value="F:acyltransferase activity, transferring groups other than amino-acyl groups"/>
    <property type="evidence" value="ECO:0007669"/>
    <property type="project" value="InterPro"/>
</dbReference>
<feature type="transmembrane region" description="Helical" evidence="2">
    <location>
        <begin position="329"/>
        <end position="348"/>
    </location>
</feature>
<dbReference type="RefSeq" id="WP_093185868.1">
    <property type="nucleotide sequence ID" value="NZ_FMYH01000008.1"/>
</dbReference>
<protein>
    <submittedName>
        <fullName evidence="4">Acyltransferase family protein</fullName>
    </submittedName>
</protein>
<dbReference type="OrthoDB" id="8206682at2"/>
<feature type="compositionally biased region" description="Pro residues" evidence="1">
    <location>
        <begin position="15"/>
        <end position="29"/>
    </location>
</feature>
<evidence type="ECO:0000259" key="3">
    <source>
        <dbReference type="Pfam" id="PF01757"/>
    </source>
</evidence>
<reference evidence="4 5" key="1">
    <citation type="submission" date="2016-09" db="EMBL/GenBank/DDBJ databases">
        <authorList>
            <person name="Capua I."/>
            <person name="De Benedictis P."/>
            <person name="Joannis T."/>
            <person name="Lombin L.H."/>
            <person name="Cattoli G."/>
        </authorList>
    </citation>
    <scope>NUCLEOTIDE SEQUENCE [LARGE SCALE GENOMIC DNA]</scope>
    <source>
        <strain evidence="4 5">ISLP-3</strain>
    </source>
</reference>
<name>A0A1G6VUW6_9MICO</name>
<sequence length="423" mass="44576">MTLLDRPTLATPTTAAPPPSAIPTAPTPAPVTQSVARRAGRDPFLDLLRAVGTVAVILAHWLMPQVSWDGATLHVTNVLGEGAGWVVTWVIQVIPLMFFVAGAATFSQLDRRWVPWGPFVTSRVRRLLPPVAVFAGVWLAIAVVLPELGAPRGAVRVAATIAPQLLWYLGVYVILVACSHLLRACYLRARVASLLVLGGGAVLVDVLRFAGGVEQIAVANLFLVWAFAYTLGFAYADGLFDAVPRRACAALSGLGFVALVAAVTLGPYPLSMVGMPGDAFSNMGPPTVCLVALTLAQVFGALALRPVIVGCARQTQVAAVLGWISARSMTLYLWHLTAMFAVVGVVVLGANLDLPEGWSGTWWETRPVWFAACAAVLALLVRVFAPVELRRPARSSIPGAAPASRGDTARERPAGQFAGSGIA</sequence>
<keyword evidence="2" id="KW-0812">Transmembrane</keyword>
<feature type="transmembrane region" description="Helical" evidence="2">
    <location>
        <begin position="165"/>
        <end position="184"/>
    </location>
</feature>
<evidence type="ECO:0000313" key="5">
    <source>
        <dbReference type="Proteomes" id="UP000199039"/>
    </source>
</evidence>
<feature type="region of interest" description="Disordered" evidence="1">
    <location>
        <begin position="1"/>
        <end position="33"/>
    </location>
</feature>
<feature type="transmembrane region" description="Helical" evidence="2">
    <location>
        <begin position="191"/>
        <end position="210"/>
    </location>
</feature>
<keyword evidence="2" id="KW-1133">Transmembrane helix</keyword>
<proteinExistence type="predicted"/>
<dbReference type="Pfam" id="PF01757">
    <property type="entry name" value="Acyl_transf_3"/>
    <property type="match status" value="1"/>
</dbReference>
<keyword evidence="5" id="KW-1185">Reference proteome</keyword>
<evidence type="ECO:0000313" key="4">
    <source>
        <dbReference type="EMBL" id="SDD57314.1"/>
    </source>
</evidence>
<evidence type="ECO:0000256" key="1">
    <source>
        <dbReference type="SAM" id="MobiDB-lite"/>
    </source>
</evidence>